<dbReference type="EMBL" id="CAJOBZ010000006">
    <property type="protein sequence ID" value="CAF4808224.1"/>
    <property type="molecule type" value="Genomic_DNA"/>
</dbReference>
<protein>
    <submittedName>
        <fullName evidence="2">Uncharacterized protein</fullName>
    </submittedName>
</protein>
<accession>A0A821PN82</accession>
<keyword evidence="3" id="KW-1185">Reference proteome</keyword>
<name>A0A821PN82_9NEOP</name>
<evidence type="ECO:0000256" key="1">
    <source>
        <dbReference type="SAM" id="SignalP"/>
    </source>
</evidence>
<dbReference type="Proteomes" id="UP000663880">
    <property type="component" value="Unassembled WGS sequence"/>
</dbReference>
<dbReference type="OrthoDB" id="7465467at2759"/>
<feature type="signal peptide" evidence="1">
    <location>
        <begin position="1"/>
        <end position="23"/>
    </location>
</feature>
<dbReference type="AlphaFoldDB" id="A0A821PN82"/>
<organism evidence="2 3">
    <name type="scientific">Pieris macdunnoughi</name>
    <dbReference type="NCBI Taxonomy" id="345717"/>
    <lineage>
        <taxon>Eukaryota</taxon>
        <taxon>Metazoa</taxon>
        <taxon>Ecdysozoa</taxon>
        <taxon>Arthropoda</taxon>
        <taxon>Hexapoda</taxon>
        <taxon>Insecta</taxon>
        <taxon>Pterygota</taxon>
        <taxon>Neoptera</taxon>
        <taxon>Endopterygota</taxon>
        <taxon>Lepidoptera</taxon>
        <taxon>Glossata</taxon>
        <taxon>Ditrysia</taxon>
        <taxon>Papilionoidea</taxon>
        <taxon>Pieridae</taxon>
        <taxon>Pierinae</taxon>
        <taxon>Pieris</taxon>
    </lineage>
</organism>
<keyword evidence="1" id="KW-0732">Signal</keyword>
<feature type="chain" id="PRO_5032631689" evidence="1">
    <location>
        <begin position="24"/>
        <end position="179"/>
    </location>
</feature>
<comment type="caution">
    <text evidence="2">The sequence shown here is derived from an EMBL/GenBank/DDBJ whole genome shotgun (WGS) entry which is preliminary data.</text>
</comment>
<proteinExistence type="predicted"/>
<evidence type="ECO:0000313" key="3">
    <source>
        <dbReference type="Proteomes" id="UP000663880"/>
    </source>
</evidence>
<reference evidence="2" key="1">
    <citation type="submission" date="2021-02" db="EMBL/GenBank/DDBJ databases">
        <authorList>
            <person name="Steward A R."/>
        </authorList>
    </citation>
    <scope>NUCLEOTIDE SEQUENCE</scope>
</reference>
<evidence type="ECO:0000313" key="2">
    <source>
        <dbReference type="EMBL" id="CAF4808224.1"/>
    </source>
</evidence>
<gene>
    <name evidence="2" type="ORF">PMACD_LOCUS3878</name>
</gene>
<sequence>MYACYSACILFLTKLLQVMCCTCSDHDVTVTESGRQIHKGIEDATETATRRNKKRCCPYNFDSKFCKVIGDRLLCGYNTNVGTPRNSEKIVNLNNGCIIRGGRLECGYFEPPYINSRRPPGWDQGSVYENQDIDLENDVDTSMSSPLLKNKLNLKRTTNNLLGSTSCLEIRDRIVCRRF</sequence>